<sequence length="378" mass="44688">MNIVIIRSNQVNPDPRVEKLAEILVKKGNRVVVLAWNRNEFYLPSEQIVNLDNFFYKIIRVRIPGEYGKGLSNLFPILKWQMFLFLWLVKNKNIYNIIHACDFDTIIPSIIVKLLFKKKVIYDIFDYYTDSFKIPFFLRPIIRFLDKIAMKISDKIILCDEIRLKQISFYDLKKIEIVQNIPKDLLFYFKGNPNYLFRKNCNLTLAYVGILQEGRFIKEMIEIFKKHLEWNLIIGGFGPLESEIIRNTRENIIFLGRLSYIDALRVYYESDAIFAIYDPSVPNHKFSSPNKLFEAMMLSKPIIVAKGTGIDKLVMEEKIGLIVDYGNIKDTEDAIRKLEDKLFRDSLGLRGRKLYERKYNWQFAEKKVINIYNELNNN</sequence>
<dbReference type="AlphaFoldDB" id="A0A7C3MKX3"/>
<dbReference type="PANTHER" id="PTHR45947">
    <property type="entry name" value="SULFOQUINOVOSYL TRANSFERASE SQD2"/>
    <property type="match status" value="1"/>
</dbReference>
<dbReference type="PANTHER" id="PTHR45947:SF3">
    <property type="entry name" value="SULFOQUINOVOSYL TRANSFERASE SQD2"/>
    <property type="match status" value="1"/>
</dbReference>
<dbReference type="EMBL" id="DTIN01000038">
    <property type="protein sequence ID" value="HFX14169.1"/>
    <property type="molecule type" value="Genomic_DNA"/>
</dbReference>
<keyword evidence="1" id="KW-0808">Transferase</keyword>
<comment type="caution">
    <text evidence="1">The sequence shown here is derived from an EMBL/GenBank/DDBJ whole genome shotgun (WGS) entry which is preliminary data.</text>
</comment>
<dbReference type="Gene3D" id="3.40.50.2000">
    <property type="entry name" value="Glycogen Phosphorylase B"/>
    <property type="match status" value="2"/>
</dbReference>
<dbReference type="SUPFAM" id="SSF53756">
    <property type="entry name" value="UDP-Glycosyltransferase/glycogen phosphorylase"/>
    <property type="match status" value="1"/>
</dbReference>
<dbReference type="InterPro" id="IPR050194">
    <property type="entry name" value="Glycosyltransferase_grp1"/>
</dbReference>
<protein>
    <submittedName>
        <fullName evidence="1">Glycosyltransferase</fullName>
    </submittedName>
</protein>
<name>A0A7C3MKX3_DICTH</name>
<evidence type="ECO:0000313" key="1">
    <source>
        <dbReference type="EMBL" id="HFX14169.1"/>
    </source>
</evidence>
<accession>A0A7C3MKX3</accession>
<dbReference type="GO" id="GO:0016757">
    <property type="term" value="F:glycosyltransferase activity"/>
    <property type="evidence" value="ECO:0007669"/>
    <property type="project" value="TreeGrafter"/>
</dbReference>
<organism evidence="1">
    <name type="scientific">Dictyoglomus thermophilum</name>
    <dbReference type="NCBI Taxonomy" id="14"/>
    <lineage>
        <taxon>Bacteria</taxon>
        <taxon>Pseudomonadati</taxon>
        <taxon>Dictyoglomota</taxon>
        <taxon>Dictyoglomia</taxon>
        <taxon>Dictyoglomales</taxon>
        <taxon>Dictyoglomaceae</taxon>
        <taxon>Dictyoglomus</taxon>
    </lineage>
</organism>
<reference evidence="1" key="1">
    <citation type="journal article" date="2020" name="mSystems">
        <title>Genome- and Community-Level Interaction Insights into Carbon Utilization and Element Cycling Functions of Hydrothermarchaeota in Hydrothermal Sediment.</title>
        <authorList>
            <person name="Zhou Z."/>
            <person name="Liu Y."/>
            <person name="Xu W."/>
            <person name="Pan J."/>
            <person name="Luo Z.H."/>
            <person name="Li M."/>
        </authorList>
    </citation>
    <scope>NUCLEOTIDE SEQUENCE [LARGE SCALE GENOMIC DNA]</scope>
    <source>
        <strain evidence="1">SpSt-81</strain>
    </source>
</reference>
<gene>
    <name evidence="1" type="ORF">ENW00_08525</name>
</gene>
<dbReference type="CDD" id="cd03794">
    <property type="entry name" value="GT4_WbuB-like"/>
    <property type="match status" value="1"/>
</dbReference>
<dbReference type="Pfam" id="PF13692">
    <property type="entry name" value="Glyco_trans_1_4"/>
    <property type="match status" value="1"/>
</dbReference>
<proteinExistence type="predicted"/>